<name>A0A915J0H6_ROMCU</name>
<sequence>MPNLSLCHVFRDRLGKPKSLGRHKLGNGRVGTIKPLDMELPPSIRSTRPPGPDIFKILDPGPDPIFYFFDQKYVGPYSYTIWLTIGSENPWRSPNG</sequence>
<accession>A0A915J0H6</accession>
<evidence type="ECO:0000313" key="1">
    <source>
        <dbReference type="Proteomes" id="UP000887565"/>
    </source>
</evidence>
<protein>
    <submittedName>
        <fullName evidence="2">Uncharacterized protein</fullName>
    </submittedName>
</protein>
<keyword evidence="1" id="KW-1185">Reference proteome</keyword>
<proteinExistence type="predicted"/>
<dbReference type="AlphaFoldDB" id="A0A915J0H6"/>
<organism evidence="1 2">
    <name type="scientific">Romanomermis culicivorax</name>
    <name type="common">Nematode worm</name>
    <dbReference type="NCBI Taxonomy" id="13658"/>
    <lineage>
        <taxon>Eukaryota</taxon>
        <taxon>Metazoa</taxon>
        <taxon>Ecdysozoa</taxon>
        <taxon>Nematoda</taxon>
        <taxon>Enoplea</taxon>
        <taxon>Dorylaimia</taxon>
        <taxon>Mermithida</taxon>
        <taxon>Mermithoidea</taxon>
        <taxon>Mermithidae</taxon>
        <taxon>Romanomermis</taxon>
    </lineage>
</organism>
<evidence type="ECO:0000313" key="2">
    <source>
        <dbReference type="WBParaSite" id="nRc.2.0.1.t19599-RA"/>
    </source>
</evidence>
<dbReference type="WBParaSite" id="nRc.2.0.1.t19599-RA">
    <property type="protein sequence ID" value="nRc.2.0.1.t19599-RA"/>
    <property type="gene ID" value="nRc.2.0.1.g19599"/>
</dbReference>
<reference evidence="2" key="1">
    <citation type="submission" date="2022-11" db="UniProtKB">
        <authorList>
            <consortium name="WormBaseParasite"/>
        </authorList>
    </citation>
    <scope>IDENTIFICATION</scope>
</reference>
<dbReference type="Proteomes" id="UP000887565">
    <property type="component" value="Unplaced"/>
</dbReference>